<accession>A0A0R2JMX1</accession>
<dbReference type="FunFam" id="3.30.420.40:FF:000007">
    <property type="entry name" value="Glycerol kinase"/>
    <property type="match status" value="1"/>
</dbReference>
<dbReference type="PATRIC" id="fig|1616.3.peg.520"/>
<dbReference type="GO" id="GO:0005829">
    <property type="term" value="C:cytosol"/>
    <property type="evidence" value="ECO:0007669"/>
    <property type="project" value="TreeGrafter"/>
</dbReference>
<dbReference type="CDD" id="cd07786">
    <property type="entry name" value="FGGY_EcGK_like"/>
    <property type="match status" value="1"/>
</dbReference>
<dbReference type="InterPro" id="IPR043129">
    <property type="entry name" value="ATPase_NBD"/>
</dbReference>
<comment type="subunit">
    <text evidence="12">Homotetramer and homodimer (in equilibrium).</text>
</comment>
<evidence type="ECO:0000256" key="8">
    <source>
        <dbReference type="ARBA" id="ARBA00022840"/>
    </source>
</evidence>
<comment type="caution">
    <text evidence="16">The sequence shown here is derived from an EMBL/GenBank/DDBJ whole genome shotgun (WGS) entry which is preliminary data.</text>
</comment>
<evidence type="ECO:0000256" key="7">
    <source>
        <dbReference type="ARBA" id="ARBA00022798"/>
    </source>
</evidence>
<keyword evidence="8" id="KW-0067">ATP-binding</keyword>
<dbReference type="AlphaFoldDB" id="A0A0R2JMX1"/>
<comment type="similarity">
    <text evidence="2 13">Belongs to the FGGY kinase family.</text>
</comment>
<evidence type="ECO:0000313" key="16">
    <source>
        <dbReference type="EMBL" id="KRN75341.1"/>
    </source>
</evidence>
<dbReference type="PROSITE" id="PS00933">
    <property type="entry name" value="FGGY_KINASES_1"/>
    <property type="match status" value="1"/>
</dbReference>
<dbReference type="GO" id="GO:0004370">
    <property type="term" value="F:glycerol kinase activity"/>
    <property type="evidence" value="ECO:0007669"/>
    <property type="project" value="UniProtKB-EC"/>
</dbReference>
<dbReference type="SUPFAM" id="SSF53067">
    <property type="entry name" value="Actin-like ATPase domain"/>
    <property type="match status" value="2"/>
</dbReference>
<dbReference type="GO" id="GO:0006072">
    <property type="term" value="P:glycerol-3-phosphate metabolic process"/>
    <property type="evidence" value="ECO:0007669"/>
    <property type="project" value="InterPro"/>
</dbReference>
<organism evidence="16 17">
    <name type="scientific">Weissella kandleri</name>
    <dbReference type="NCBI Taxonomy" id="1616"/>
    <lineage>
        <taxon>Bacteria</taxon>
        <taxon>Bacillati</taxon>
        <taxon>Bacillota</taxon>
        <taxon>Bacilli</taxon>
        <taxon>Lactobacillales</taxon>
        <taxon>Lactobacillaceae</taxon>
        <taxon>Weissella</taxon>
    </lineage>
</organism>
<dbReference type="EC" id="2.7.1.30" evidence="3"/>
<comment type="catalytic activity">
    <reaction evidence="10">
        <text>glycerol + ATP = sn-glycerol 3-phosphate + ADP + H(+)</text>
        <dbReference type="Rhea" id="RHEA:21644"/>
        <dbReference type="ChEBI" id="CHEBI:15378"/>
        <dbReference type="ChEBI" id="CHEBI:17754"/>
        <dbReference type="ChEBI" id="CHEBI:30616"/>
        <dbReference type="ChEBI" id="CHEBI:57597"/>
        <dbReference type="ChEBI" id="CHEBI:456216"/>
        <dbReference type="EC" id="2.7.1.30"/>
    </reaction>
</comment>
<dbReference type="InterPro" id="IPR018485">
    <property type="entry name" value="FGGY_C"/>
</dbReference>
<reference evidence="16 17" key="1">
    <citation type="journal article" date="2015" name="Genome Announc.">
        <title>Expanding the biotechnology potential of lactobacilli through comparative genomics of 213 strains and associated genera.</title>
        <authorList>
            <person name="Sun Z."/>
            <person name="Harris H.M."/>
            <person name="McCann A."/>
            <person name="Guo C."/>
            <person name="Argimon S."/>
            <person name="Zhang W."/>
            <person name="Yang X."/>
            <person name="Jeffery I.B."/>
            <person name="Cooney J.C."/>
            <person name="Kagawa T.F."/>
            <person name="Liu W."/>
            <person name="Song Y."/>
            <person name="Salvetti E."/>
            <person name="Wrobel A."/>
            <person name="Rasinkangas P."/>
            <person name="Parkhill J."/>
            <person name="Rea M.C."/>
            <person name="O'Sullivan O."/>
            <person name="Ritari J."/>
            <person name="Douillard F.P."/>
            <person name="Paul Ross R."/>
            <person name="Yang R."/>
            <person name="Briner A.E."/>
            <person name="Felis G.E."/>
            <person name="de Vos W.M."/>
            <person name="Barrangou R."/>
            <person name="Klaenhammer T.R."/>
            <person name="Caufield P.W."/>
            <person name="Cui Y."/>
            <person name="Zhang H."/>
            <person name="O'Toole P.W."/>
        </authorList>
    </citation>
    <scope>NUCLEOTIDE SEQUENCE [LARGE SCALE GENOMIC DNA]</scope>
    <source>
        <strain evidence="16 17">DSM 20593</strain>
    </source>
</reference>
<dbReference type="PROSITE" id="PS00445">
    <property type="entry name" value="FGGY_KINASES_2"/>
    <property type="match status" value="1"/>
</dbReference>
<dbReference type="STRING" id="1616.IV73_GL000504"/>
<dbReference type="GO" id="GO:0019563">
    <property type="term" value="P:glycerol catabolic process"/>
    <property type="evidence" value="ECO:0007669"/>
    <property type="project" value="TreeGrafter"/>
</dbReference>
<dbReference type="InterPro" id="IPR018483">
    <property type="entry name" value="Carb_kinase_FGGY_CS"/>
</dbReference>
<keyword evidence="17" id="KW-1185">Reference proteome</keyword>
<evidence type="ECO:0000259" key="15">
    <source>
        <dbReference type="Pfam" id="PF02782"/>
    </source>
</evidence>
<evidence type="ECO:0000256" key="9">
    <source>
        <dbReference type="ARBA" id="ARBA00043149"/>
    </source>
</evidence>
<dbReference type="FunFam" id="3.30.420.40:FF:000008">
    <property type="entry name" value="Glycerol kinase"/>
    <property type="match status" value="1"/>
</dbReference>
<keyword evidence="5" id="KW-0547">Nucleotide-binding</keyword>
<evidence type="ECO:0000259" key="14">
    <source>
        <dbReference type="Pfam" id="PF00370"/>
    </source>
</evidence>
<dbReference type="GO" id="GO:0005524">
    <property type="term" value="F:ATP binding"/>
    <property type="evidence" value="ECO:0007669"/>
    <property type="project" value="UniProtKB-KW"/>
</dbReference>
<dbReference type="Proteomes" id="UP000051655">
    <property type="component" value="Unassembled WGS sequence"/>
</dbReference>
<sequence>MLMNHPNLFQLKELFAMAIKRPTYILAIDQGTTGSRAFLYNKNARRVASTAIPLTPIEPQTGWLEQSPEAIWRTTQTAITDTLINAGIQADAIDSIGIASQRETTIIWNKTTGQPIYNAIVWSSTQSQTVIDELASSAVETMVRDKTGLPFSAYFSASKIRWILDHVAGAQELAEQGELLFGTVDSWLIWHLTDHQSHITDISNAARTMLFNIRTQAWDTELLSLFNIPAAMLPQVTRSNGQLAQTSPMRFFGATVPITAVIGDQNAGLIGQLGFKSGTVKATYGAGAFLLFNTGTELINSHHDLVSTIAYQIDEQPIYALEGSVFTAGSAIRWLNDGLHLIDEVPDSWEAAERSTSKDELYVVPSFSGLGAPYWDPQARGAVFGITRGTNKDDFIKATVQSIAYQIGDILHIMQADASTPVKTVKVDGSVSRNPYLMQFQADITNMPIDRSLYEDTTPLGAAFLAGLASGYWDSVDAIKGLSIRGRKFTPTMDAARRQSLIQGWQNAIAATSFFAHPET</sequence>
<evidence type="ECO:0000256" key="13">
    <source>
        <dbReference type="RuleBase" id="RU003733"/>
    </source>
</evidence>
<evidence type="ECO:0000256" key="10">
    <source>
        <dbReference type="ARBA" id="ARBA00052101"/>
    </source>
</evidence>
<feature type="domain" description="Carbohydrate kinase FGGY N-terminal" evidence="14">
    <location>
        <begin position="24"/>
        <end position="271"/>
    </location>
</feature>
<evidence type="ECO:0000256" key="6">
    <source>
        <dbReference type="ARBA" id="ARBA00022777"/>
    </source>
</evidence>
<dbReference type="EMBL" id="JQBP01000002">
    <property type="protein sequence ID" value="KRN75341.1"/>
    <property type="molecule type" value="Genomic_DNA"/>
</dbReference>
<keyword evidence="4 13" id="KW-0808">Transferase</keyword>
<dbReference type="NCBIfam" id="NF000756">
    <property type="entry name" value="PRK00047.1"/>
    <property type="match status" value="1"/>
</dbReference>
<evidence type="ECO:0000256" key="12">
    <source>
        <dbReference type="ARBA" id="ARBA00063665"/>
    </source>
</evidence>
<comment type="function">
    <text evidence="11">Key enzyme in the regulation of glycerol uptake and metabolism. Catalyzes the phosphorylation of glycerol to yield sn-glycerol 3-phosphate.</text>
</comment>
<dbReference type="InterPro" id="IPR005999">
    <property type="entry name" value="Glycerol_kin"/>
</dbReference>
<dbReference type="Gene3D" id="3.30.420.40">
    <property type="match status" value="2"/>
</dbReference>
<evidence type="ECO:0000256" key="2">
    <source>
        <dbReference type="ARBA" id="ARBA00009156"/>
    </source>
</evidence>
<protein>
    <recommendedName>
        <fullName evidence="3">glycerol kinase</fullName>
        <ecNumber evidence="3">2.7.1.30</ecNumber>
    </recommendedName>
    <alternativeName>
        <fullName evidence="9">ATP:glycerol 3-phosphotransferase</fullName>
    </alternativeName>
</protein>
<dbReference type="PANTHER" id="PTHR10196">
    <property type="entry name" value="SUGAR KINASE"/>
    <property type="match status" value="1"/>
</dbReference>
<dbReference type="Pfam" id="PF00370">
    <property type="entry name" value="FGGY_N"/>
    <property type="match status" value="1"/>
</dbReference>
<keyword evidence="6 13" id="KW-0418">Kinase</keyword>
<feature type="domain" description="Carbohydrate kinase FGGY C-terminal" evidence="15">
    <location>
        <begin position="281"/>
        <end position="469"/>
    </location>
</feature>
<evidence type="ECO:0000256" key="11">
    <source>
        <dbReference type="ARBA" id="ARBA00054633"/>
    </source>
</evidence>
<evidence type="ECO:0000313" key="17">
    <source>
        <dbReference type="Proteomes" id="UP000051655"/>
    </source>
</evidence>
<evidence type="ECO:0000256" key="4">
    <source>
        <dbReference type="ARBA" id="ARBA00022679"/>
    </source>
</evidence>
<dbReference type="InterPro" id="IPR018484">
    <property type="entry name" value="FGGY_N"/>
</dbReference>
<comment type="pathway">
    <text evidence="1">Polyol metabolism; glycerol degradation via glycerol kinase pathway; sn-glycerol 3-phosphate from glycerol: step 1/1.</text>
</comment>
<dbReference type="PIRSF" id="PIRSF000538">
    <property type="entry name" value="GlpK"/>
    <property type="match status" value="1"/>
</dbReference>
<evidence type="ECO:0000256" key="5">
    <source>
        <dbReference type="ARBA" id="ARBA00022741"/>
    </source>
</evidence>
<dbReference type="NCBIfam" id="TIGR01311">
    <property type="entry name" value="glycerol_kin"/>
    <property type="match status" value="1"/>
</dbReference>
<dbReference type="InterPro" id="IPR000577">
    <property type="entry name" value="Carb_kinase_FGGY"/>
</dbReference>
<evidence type="ECO:0000256" key="1">
    <source>
        <dbReference type="ARBA" id="ARBA00005190"/>
    </source>
</evidence>
<evidence type="ECO:0000256" key="3">
    <source>
        <dbReference type="ARBA" id="ARBA00012099"/>
    </source>
</evidence>
<dbReference type="PANTHER" id="PTHR10196:SF69">
    <property type="entry name" value="GLYCEROL KINASE"/>
    <property type="match status" value="1"/>
</dbReference>
<keyword evidence="7" id="KW-0319">Glycerol metabolism</keyword>
<name>A0A0R2JMX1_9LACO</name>
<proteinExistence type="inferred from homology"/>
<gene>
    <name evidence="16" type="ORF">IV73_GL000504</name>
</gene>
<dbReference type="Pfam" id="PF02782">
    <property type="entry name" value="FGGY_C"/>
    <property type="match status" value="1"/>
</dbReference>